<organism evidence="1 2">
    <name type="scientific">Strongyloides papillosus</name>
    <name type="common">Intestinal threadworm</name>
    <dbReference type="NCBI Taxonomy" id="174720"/>
    <lineage>
        <taxon>Eukaryota</taxon>
        <taxon>Metazoa</taxon>
        <taxon>Ecdysozoa</taxon>
        <taxon>Nematoda</taxon>
        <taxon>Chromadorea</taxon>
        <taxon>Rhabditida</taxon>
        <taxon>Tylenchina</taxon>
        <taxon>Panagrolaimomorpha</taxon>
        <taxon>Strongyloidoidea</taxon>
        <taxon>Strongyloididae</taxon>
        <taxon>Strongyloides</taxon>
    </lineage>
</organism>
<dbReference type="Proteomes" id="UP000046392">
    <property type="component" value="Unplaced"/>
</dbReference>
<reference evidence="2" key="1">
    <citation type="submission" date="2017-02" db="UniProtKB">
        <authorList>
            <consortium name="WormBaseParasite"/>
        </authorList>
    </citation>
    <scope>IDENTIFICATION</scope>
</reference>
<evidence type="ECO:0000313" key="2">
    <source>
        <dbReference type="WBParaSite" id="SPAL_0000961400.1"/>
    </source>
</evidence>
<keyword evidence="1" id="KW-1185">Reference proteome</keyword>
<evidence type="ECO:0000313" key="1">
    <source>
        <dbReference type="Proteomes" id="UP000046392"/>
    </source>
</evidence>
<dbReference type="WBParaSite" id="SPAL_0000961400.1">
    <property type="protein sequence ID" value="SPAL_0000961400.1"/>
    <property type="gene ID" value="SPAL_0000961400"/>
</dbReference>
<accession>A0A0N5BUU6</accession>
<protein>
    <submittedName>
        <fullName evidence="2">Arginine decarboxylase</fullName>
    </submittedName>
</protein>
<dbReference type="AlphaFoldDB" id="A0A0N5BUU6"/>
<proteinExistence type="predicted"/>
<name>A0A0N5BUU6_STREA</name>
<sequence length="153" mass="17674">RVENLELDLEFQHLDAPKDFIIPVRNSMKSIFIHEVENTAFVNLKMIKYMVENNPDLCKFNLYFSSLETYRMVVETIVQEELSRSNKDCLHKHISLGLGISRDDDPSELLNYLNSGEFPYNFTHGEYDLYEGTLECPACGGVDSIEILGKRFV</sequence>